<dbReference type="AlphaFoldDB" id="A0A1W1BIC4"/>
<dbReference type="PANTHER" id="PTHR30576">
    <property type="entry name" value="COLANIC BIOSYNTHESIS UDP-GLUCOSE LIPID CARRIER TRANSFERASE"/>
    <property type="match status" value="1"/>
</dbReference>
<evidence type="ECO:0000313" key="9">
    <source>
        <dbReference type="EMBL" id="SFV53292.1"/>
    </source>
</evidence>
<dbReference type="InterPro" id="IPR003362">
    <property type="entry name" value="Bact_transf"/>
</dbReference>
<sequence>MKEIISKIIFISIDMLMIVLSISLASHFRNKLDEFLSTVHNIHLSTYTEFYPIYIIPILLFAYEGIYTYRYDFWHESRLILKGIFISSVIIFAYLGVTKLIGEYSRVVIGFTLFFMAIFIPISKNITKQLLHRWGIWQKKATIYGDDEFLINEIYGNPYLGYIKAEDCNEPCTVFINSKNRDIEKLKYIIASQIQERSEVIFIPLIDEYNLTHSHIYELSNTRTNLIVFQNRLRSRYRLILKRVTDMILSILIFPFLFIPMLYISYRIKREEPKESIFFTQNRLGENSKIFICYKFRTMYVDGDKILKEYLKDNPDEVDYYNNFHKYKNDPRITKIGRFLRRTSLDELPQIFNVFKQEMSFIGPRPYMLNEKVKIKKDFNMISSVKPGITGLWQVSGRSDVSFDARVDLDIWYIQNWNLWMDFVILIKTIRTVLINEGAR</sequence>
<comment type="subcellular location">
    <subcellularLocation>
        <location evidence="1">Cell membrane</location>
    </subcellularLocation>
</comment>
<evidence type="ECO:0000256" key="7">
    <source>
        <dbReference type="SAM" id="Phobius"/>
    </source>
</evidence>
<organism evidence="9">
    <name type="scientific">hydrothermal vent metagenome</name>
    <dbReference type="NCBI Taxonomy" id="652676"/>
    <lineage>
        <taxon>unclassified sequences</taxon>
        <taxon>metagenomes</taxon>
        <taxon>ecological metagenomes</taxon>
    </lineage>
</organism>
<evidence type="ECO:0000256" key="2">
    <source>
        <dbReference type="ARBA" id="ARBA00022475"/>
    </source>
</evidence>
<accession>A0A1W1BIC4</accession>
<gene>
    <name evidence="9" type="ORF">MNB_SV-9-866</name>
</gene>
<feature type="domain" description="Bacterial sugar transferase" evidence="8">
    <location>
        <begin position="242"/>
        <end position="434"/>
    </location>
</feature>
<keyword evidence="6 7" id="KW-0472">Membrane</keyword>
<keyword evidence="2" id="KW-1003">Cell membrane</keyword>
<evidence type="ECO:0000256" key="6">
    <source>
        <dbReference type="ARBA" id="ARBA00023136"/>
    </source>
</evidence>
<dbReference type="Pfam" id="PF02397">
    <property type="entry name" value="Bac_transf"/>
    <property type="match status" value="1"/>
</dbReference>
<reference evidence="9" key="1">
    <citation type="submission" date="2016-10" db="EMBL/GenBank/DDBJ databases">
        <authorList>
            <person name="de Groot N.N."/>
        </authorList>
    </citation>
    <scope>NUCLEOTIDE SEQUENCE</scope>
</reference>
<feature type="transmembrane region" description="Helical" evidence="7">
    <location>
        <begin position="79"/>
        <end position="98"/>
    </location>
</feature>
<proteinExistence type="predicted"/>
<evidence type="ECO:0000256" key="1">
    <source>
        <dbReference type="ARBA" id="ARBA00004236"/>
    </source>
</evidence>
<feature type="transmembrane region" description="Helical" evidence="7">
    <location>
        <begin position="104"/>
        <end position="123"/>
    </location>
</feature>
<keyword evidence="3 9" id="KW-0808">Transferase</keyword>
<evidence type="ECO:0000256" key="5">
    <source>
        <dbReference type="ARBA" id="ARBA00022989"/>
    </source>
</evidence>
<dbReference type="GO" id="GO:0047360">
    <property type="term" value="F:undecaprenyl-phosphate galactose phosphotransferase activity"/>
    <property type="evidence" value="ECO:0007669"/>
    <property type="project" value="UniProtKB-EC"/>
</dbReference>
<feature type="transmembrane region" description="Helical" evidence="7">
    <location>
        <begin position="7"/>
        <end position="28"/>
    </location>
</feature>
<feature type="transmembrane region" description="Helical" evidence="7">
    <location>
        <begin position="244"/>
        <end position="266"/>
    </location>
</feature>
<keyword evidence="5 7" id="KW-1133">Transmembrane helix</keyword>
<feature type="transmembrane region" description="Helical" evidence="7">
    <location>
        <begin position="48"/>
        <end position="67"/>
    </location>
</feature>
<evidence type="ECO:0000259" key="8">
    <source>
        <dbReference type="Pfam" id="PF02397"/>
    </source>
</evidence>
<dbReference type="EC" id="2.7.8.6" evidence="9"/>
<evidence type="ECO:0000256" key="4">
    <source>
        <dbReference type="ARBA" id="ARBA00022692"/>
    </source>
</evidence>
<dbReference type="EMBL" id="FPHG01000018">
    <property type="protein sequence ID" value="SFV53292.1"/>
    <property type="molecule type" value="Genomic_DNA"/>
</dbReference>
<evidence type="ECO:0000256" key="3">
    <source>
        <dbReference type="ARBA" id="ARBA00022679"/>
    </source>
</evidence>
<keyword evidence="4 7" id="KW-0812">Transmembrane</keyword>
<protein>
    <submittedName>
        <fullName evidence="9">Undecaprenyl-phosphate galactose phosphotransferase</fullName>
        <ecNumber evidence="9">2.7.8.6</ecNumber>
    </submittedName>
</protein>
<dbReference type="PANTHER" id="PTHR30576:SF4">
    <property type="entry name" value="UNDECAPRENYL-PHOSPHATE GALACTOSE PHOSPHOTRANSFERASE"/>
    <property type="match status" value="1"/>
</dbReference>
<dbReference type="GO" id="GO:0005886">
    <property type="term" value="C:plasma membrane"/>
    <property type="evidence" value="ECO:0007669"/>
    <property type="project" value="UniProtKB-SubCell"/>
</dbReference>
<name>A0A1W1BIC4_9ZZZZ</name>